<dbReference type="PANTHER" id="PTHR12755">
    <property type="entry name" value="CLEAVAGE/POLYADENYLATION FACTOR IA SUBUNIT CLP1P"/>
    <property type="match status" value="1"/>
</dbReference>
<keyword evidence="2" id="KW-0547">Nucleotide-binding</keyword>
<reference evidence="6 7" key="1">
    <citation type="submission" date="2016-02" db="EMBL/GenBank/DDBJ databases">
        <title>Draft genome sequence of Thermodesulfatator sp. S606.</title>
        <authorList>
            <person name="Lai Q."/>
            <person name="Cao J."/>
            <person name="Dupont S."/>
            <person name="Shao Z."/>
            <person name="Jebbar M."/>
            <person name="Alain K."/>
        </authorList>
    </citation>
    <scope>NUCLEOTIDE SEQUENCE [LARGE SCALE GENOMIC DNA]</scope>
    <source>
        <strain evidence="6 7">S606</strain>
    </source>
</reference>
<name>A0A177E6B5_9BACT</name>
<feature type="domain" description="Clp1 P-loop" evidence="5">
    <location>
        <begin position="27"/>
        <end position="201"/>
    </location>
</feature>
<dbReference type="AlphaFoldDB" id="A0A177E6B5"/>
<evidence type="ECO:0000256" key="2">
    <source>
        <dbReference type="ARBA" id="ARBA00022741"/>
    </source>
</evidence>
<proteinExistence type="predicted"/>
<keyword evidence="1" id="KW-0808">Transferase</keyword>
<dbReference type="InterPro" id="IPR045116">
    <property type="entry name" value="Clp1/Grc3"/>
</dbReference>
<dbReference type="PANTHER" id="PTHR12755:SF3">
    <property type="entry name" value="POLYNUCLEOTIDE 5'-HYDROXYL-KINASE NOL9"/>
    <property type="match status" value="1"/>
</dbReference>
<organism evidence="6 7">
    <name type="scientific">Thermodesulfatator autotrophicus</name>
    <dbReference type="NCBI Taxonomy" id="1795632"/>
    <lineage>
        <taxon>Bacteria</taxon>
        <taxon>Pseudomonadati</taxon>
        <taxon>Thermodesulfobacteriota</taxon>
        <taxon>Thermodesulfobacteria</taxon>
        <taxon>Thermodesulfobacteriales</taxon>
        <taxon>Thermodesulfatatoraceae</taxon>
        <taxon>Thermodesulfatator</taxon>
    </lineage>
</organism>
<evidence type="ECO:0000313" key="6">
    <source>
        <dbReference type="EMBL" id="OAG27435.1"/>
    </source>
</evidence>
<evidence type="ECO:0000256" key="3">
    <source>
        <dbReference type="ARBA" id="ARBA00022777"/>
    </source>
</evidence>
<dbReference type="GO" id="GO:0051731">
    <property type="term" value="F:polynucleotide 5'-hydroxyl-kinase activity"/>
    <property type="evidence" value="ECO:0007669"/>
    <property type="project" value="InterPro"/>
</dbReference>
<dbReference type="STRING" id="1795632.TH606_07130"/>
<protein>
    <recommendedName>
        <fullName evidence="5">Clp1 P-loop domain-containing protein</fullName>
    </recommendedName>
</protein>
<keyword evidence="4" id="KW-0067">ATP-binding</keyword>
<dbReference type="SUPFAM" id="SSF52540">
    <property type="entry name" value="P-loop containing nucleoside triphosphate hydrolases"/>
    <property type="match status" value="1"/>
</dbReference>
<dbReference type="InterPro" id="IPR032319">
    <property type="entry name" value="CLP1_P"/>
</dbReference>
<dbReference type="InterPro" id="IPR027417">
    <property type="entry name" value="P-loop_NTPase"/>
</dbReference>
<evidence type="ECO:0000256" key="1">
    <source>
        <dbReference type="ARBA" id="ARBA00022679"/>
    </source>
</evidence>
<dbReference type="Pfam" id="PF16575">
    <property type="entry name" value="CLP1_P"/>
    <property type="match status" value="1"/>
</dbReference>
<keyword evidence="3" id="KW-0418">Kinase</keyword>
<gene>
    <name evidence="6" type="ORF">TH606_07130</name>
</gene>
<evidence type="ECO:0000259" key="5">
    <source>
        <dbReference type="Pfam" id="PF16575"/>
    </source>
</evidence>
<comment type="caution">
    <text evidence="6">The sequence shown here is derived from an EMBL/GenBank/DDBJ whole genome shotgun (WGS) entry which is preliminary data.</text>
</comment>
<evidence type="ECO:0000256" key="4">
    <source>
        <dbReference type="ARBA" id="ARBA00022840"/>
    </source>
</evidence>
<dbReference type="RefSeq" id="WP_068542382.1">
    <property type="nucleotide sequence ID" value="NZ_LSFI01000030.1"/>
</dbReference>
<dbReference type="GO" id="GO:0006396">
    <property type="term" value="P:RNA processing"/>
    <property type="evidence" value="ECO:0007669"/>
    <property type="project" value="InterPro"/>
</dbReference>
<evidence type="ECO:0000313" key="7">
    <source>
        <dbReference type="Proteomes" id="UP000076964"/>
    </source>
</evidence>
<dbReference type="Gene3D" id="3.40.50.300">
    <property type="entry name" value="P-loop containing nucleotide triphosphate hydrolases"/>
    <property type="match status" value="1"/>
</dbReference>
<accession>A0A177E6B5</accession>
<dbReference type="Proteomes" id="UP000076964">
    <property type="component" value="Unassembled WGS sequence"/>
</dbReference>
<dbReference type="EMBL" id="LSFI01000030">
    <property type="protein sequence ID" value="OAG27435.1"/>
    <property type="molecule type" value="Genomic_DNA"/>
</dbReference>
<keyword evidence="7" id="KW-1185">Reference proteome</keyword>
<sequence>MIDIPNSWEALAKEVVVNKPPKIILIGGVDVGKSTFSFYLLEKLLEAGIKAALLDADVGQKDVGPPTTIGLKHFNTLEELKKERPFSAERLYFVGSTTPVGHLLPLVVGTGLLAHESKAEVTVINTTGLIKGPGVALKTFKIENIKPDLIVAFQRERELYPILQAFKHYPVRLLEVSPKASPKTIPDRKKRREEAYQKYFSDNRLIELNRREISIQRPRKITPHLLCAP</sequence>
<dbReference type="GO" id="GO:0005524">
    <property type="term" value="F:ATP binding"/>
    <property type="evidence" value="ECO:0007669"/>
    <property type="project" value="UniProtKB-KW"/>
</dbReference>